<evidence type="ECO:0000256" key="1">
    <source>
        <dbReference type="SAM" id="MobiDB-lite"/>
    </source>
</evidence>
<sequence length="95" mass="10449">ETSAEALVSLKGIGSQSPFSSPVRRSTPPRTKKRTRQLDDSLEDTDQDTGTDEGEFSLSSPRTRFVMLCFSVICPSSCCLLTFIFYQSLVTSGFV</sequence>
<reference evidence="3 4" key="1">
    <citation type="submission" date="2022-05" db="EMBL/GenBank/DDBJ databases">
        <authorList>
            <consortium name="Genoscope - CEA"/>
            <person name="William W."/>
        </authorList>
    </citation>
    <scope>NUCLEOTIDE SEQUENCE [LARGE SCALE GENOMIC DNA]</scope>
</reference>
<evidence type="ECO:0000313" key="3">
    <source>
        <dbReference type="EMBL" id="CAH3194731.1"/>
    </source>
</evidence>
<evidence type="ECO:0000256" key="2">
    <source>
        <dbReference type="SAM" id="Phobius"/>
    </source>
</evidence>
<keyword evidence="2" id="KW-0812">Transmembrane</keyword>
<protein>
    <submittedName>
        <fullName evidence="3">Uncharacterized protein</fullName>
    </submittedName>
</protein>
<dbReference type="Proteomes" id="UP001159427">
    <property type="component" value="Unassembled WGS sequence"/>
</dbReference>
<comment type="caution">
    <text evidence="3">The sequence shown here is derived from an EMBL/GenBank/DDBJ whole genome shotgun (WGS) entry which is preliminary data.</text>
</comment>
<keyword evidence="2" id="KW-1133">Transmembrane helix</keyword>
<keyword evidence="4" id="KW-1185">Reference proteome</keyword>
<organism evidence="3 4">
    <name type="scientific">Porites evermanni</name>
    <dbReference type="NCBI Taxonomy" id="104178"/>
    <lineage>
        <taxon>Eukaryota</taxon>
        <taxon>Metazoa</taxon>
        <taxon>Cnidaria</taxon>
        <taxon>Anthozoa</taxon>
        <taxon>Hexacorallia</taxon>
        <taxon>Scleractinia</taxon>
        <taxon>Fungiina</taxon>
        <taxon>Poritidae</taxon>
        <taxon>Porites</taxon>
    </lineage>
</organism>
<name>A0ABN8SUC9_9CNID</name>
<feature type="compositionally biased region" description="Acidic residues" evidence="1">
    <location>
        <begin position="40"/>
        <end position="55"/>
    </location>
</feature>
<feature type="compositionally biased region" description="Low complexity" evidence="1">
    <location>
        <begin position="20"/>
        <end position="29"/>
    </location>
</feature>
<proteinExistence type="predicted"/>
<accession>A0ABN8SUC9</accession>
<feature type="region of interest" description="Disordered" evidence="1">
    <location>
        <begin position="13"/>
        <end position="57"/>
    </location>
</feature>
<keyword evidence="2" id="KW-0472">Membrane</keyword>
<feature type="non-terminal residue" evidence="3">
    <location>
        <position position="1"/>
    </location>
</feature>
<feature type="transmembrane region" description="Helical" evidence="2">
    <location>
        <begin position="65"/>
        <end position="86"/>
    </location>
</feature>
<evidence type="ECO:0000313" key="4">
    <source>
        <dbReference type="Proteomes" id="UP001159427"/>
    </source>
</evidence>
<dbReference type="EMBL" id="CALNXI010003954">
    <property type="protein sequence ID" value="CAH3194731.1"/>
    <property type="molecule type" value="Genomic_DNA"/>
</dbReference>
<gene>
    <name evidence="3" type="ORF">PEVE_00028488</name>
</gene>